<evidence type="ECO:0000256" key="1">
    <source>
        <dbReference type="SAM" id="Coils"/>
    </source>
</evidence>
<dbReference type="OrthoDB" id="1111569at2759"/>
<sequence length="155" mass="17385">MVQELIEMNASLEESIVKLTKEVDQENVQQKNFSSGTSKLDKMLSIGHSDGDKRRLGFKKNASALTSSKKVVFVPAIQKNPTIPAGLNEFIRSLPEVYQIAKLNLKHLKPNLFRDSHLSSLSRSDFIGRLRSRSEGEGARDEEWMRLGLSPSKVC</sequence>
<reference evidence="2 3" key="1">
    <citation type="journal article" date="2019" name="Plant Biotechnol. J.">
        <title>The red bayberry genome and genetic basis of sex determination.</title>
        <authorList>
            <person name="Jia H.M."/>
            <person name="Jia H.J."/>
            <person name="Cai Q.L."/>
            <person name="Wang Y."/>
            <person name="Zhao H.B."/>
            <person name="Yang W.F."/>
            <person name="Wang G.Y."/>
            <person name="Li Y.H."/>
            <person name="Zhan D.L."/>
            <person name="Shen Y.T."/>
            <person name="Niu Q.F."/>
            <person name="Chang L."/>
            <person name="Qiu J."/>
            <person name="Zhao L."/>
            <person name="Xie H.B."/>
            <person name="Fu W.Y."/>
            <person name="Jin J."/>
            <person name="Li X.W."/>
            <person name="Jiao Y."/>
            <person name="Zhou C.C."/>
            <person name="Tu T."/>
            <person name="Chai C.Y."/>
            <person name="Gao J.L."/>
            <person name="Fan L.J."/>
            <person name="van de Weg E."/>
            <person name="Wang J.Y."/>
            <person name="Gao Z.S."/>
        </authorList>
    </citation>
    <scope>NUCLEOTIDE SEQUENCE [LARGE SCALE GENOMIC DNA]</scope>
    <source>
        <tissue evidence="2">Leaves</tissue>
    </source>
</reference>
<dbReference type="AlphaFoldDB" id="A0A6A1VTU9"/>
<evidence type="ECO:0000313" key="3">
    <source>
        <dbReference type="Proteomes" id="UP000516437"/>
    </source>
</evidence>
<organism evidence="2 3">
    <name type="scientific">Morella rubra</name>
    <name type="common">Chinese bayberry</name>
    <dbReference type="NCBI Taxonomy" id="262757"/>
    <lineage>
        <taxon>Eukaryota</taxon>
        <taxon>Viridiplantae</taxon>
        <taxon>Streptophyta</taxon>
        <taxon>Embryophyta</taxon>
        <taxon>Tracheophyta</taxon>
        <taxon>Spermatophyta</taxon>
        <taxon>Magnoliopsida</taxon>
        <taxon>eudicotyledons</taxon>
        <taxon>Gunneridae</taxon>
        <taxon>Pentapetalae</taxon>
        <taxon>rosids</taxon>
        <taxon>fabids</taxon>
        <taxon>Fagales</taxon>
        <taxon>Myricaceae</taxon>
        <taxon>Morella</taxon>
    </lineage>
</organism>
<proteinExistence type="predicted"/>
<name>A0A6A1VTU9_9ROSI</name>
<dbReference type="Proteomes" id="UP000516437">
    <property type="component" value="Chromosome 4"/>
</dbReference>
<protein>
    <submittedName>
        <fullName evidence="2">Uncharacterized protein</fullName>
    </submittedName>
</protein>
<comment type="caution">
    <text evidence="2">The sequence shown here is derived from an EMBL/GenBank/DDBJ whole genome shotgun (WGS) entry which is preliminary data.</text>
</comment>
<dbReference type="EMBL" id="RXIC02000022">
    <property type="protein sequence ID" value="KAB1216223.1"/>
    <property type="molecule type" value="Genomic_DNA"/>
</dbReference>
<gene>
    <name evidence="2" type="ORF">CJ030_MR4G017658</name>
</gene>
<keyword evidence="3" id="KW-1185">Reference proteome</keyword>
<feature type="coiled-coil region" evidence="1">
    <location>
        <begin position="2"/>
        <end position="29"/>
    </location>
</feature>
<accession>A0A6A1VTU9</accession>
<keyword evidence="1" id="KW-0175">Coiled coil</keyword>
<evidence type="ECO:0000313" key="2">
    <source>
        <dbReference type="EMBL" id="KAB1216223.1"/>
    </source>
</evidence>